<evidence type="ECO:0000256" key="9">
    <source>
        <dbReference type="ARBA" id="ARBA00022691"/>
    </source>
</evidence>
<dbReference type="GO" id="GO:0046872">
    <property type="term" value="F:metal ion binding"/>
    <property type="evidence" value="ECO:0007669"/>
    <property type="project" value="UniProtKB-KW"/>
</dbReference>
<dbReference type="AlphaFoldDB" id="A0A9D9EER6"/>
<keyword evidence="11" id="KW-0408">Iron</keyword>
<keyword evidence="5" id="KW-0963">Cytoplasm</keyword>
<dbReference type="PANTHER" id="PTHR30544">
    <property type="entry name" value="23S RRNA METHYLTRANSFERASE"/>
    <property type="match status" value="1"/>
</dbReference>
<dbReference type="GO" id="GO:0005737">
    <property type="term" value="C:cytoplasm"/>
    <property type="evidence" value="ECO:0007669"/>
    <property type="project" value="UniProtKB-SubCell"/>
</dbReference>
<reference evidence="15" key="2">
    <citation type="journal article" date="2021" name="PeerJ">
        <title>Extensive microbial diversity within the chicken gut microbiome revealed by metagenomics and culture.</title>
        <authorList>
            <person name="Gilroy R."/>
            <person name="Ravi A."/>
            <person name="Getino M."/>
            <person name="Pursley I."/>
            <person name="Horton D.L."/>
            <person name="Alikhan N.F."/>
            <person name="Baker D."/>
            <person name="Gharbi K."/>
            <person name="Hall N."/>
            <person name="Watson M."/>
            <person name="Adriaenssens E.M."/>
            <person name="Foster-Nyarko E."/>
            <person name="Jarju S."/>
            <person name="Secka A."/>
            <person name="Antonio M."/>
            <person name="Oren A."/>
            <person name="Chaudhuri R.R."/>
            <person name="La Ragione R."/>
            <person name="Hildebrand F."/>
            <person name="Pallen M.J."/>
        </authorList>
    </citation>
    <scope>NUCLEOTIDE SEQUENCE</scope>
    <source>
        <strain evidence="15">D5-748</strain>
    </source>
</reference>
<sequence>MKIRLLGKNPEELKTVAQEAGLPKFAAGQMAQWLYVKKVRSIDEMTNISKEGRARLAERYEVGVTEYSGLQASSDGTKKYLFPVTASHRKGLDNGDVRPAAGENAVQAHDAVPGSPSGDSSLESGAVEAVMIPDKERATLCVSSQSGCRMGCRFCMTGRQGFHGHLSVADIMSQFMAVDESDVLTNAVFMGMGEPLDNYDNVMRTIEILTSDWGFGWSPKRITLSTIGDIPALKRFLDESRCHLAVSLHNPFSDERLSMMPVEKAWPIRDVVELIRQYDFTGQRRVSFEYTMFSGFNDTKRHADALTRLLSGLECRVNLIRFHKIPDFPYVSSPDAVMENFRDRLGRAGITATIRASRGEDILAACGMLAGKHNGK</sequence>
<dbReference type="PIRSF" id="PIRSF006004">
    <property type="entry name" value="CHP00048"/>
    <property type="match status" value="1"/>
</dbReference>
<dbReference type="InterPro" id="IPR013785">
    <property type="entry name" value="Aldolase_TIM"/>
</dbReference>
<dbReference type="InterPro" id="IPR004383">
    <property type="entry name" value="rRNA_lsu_MTrfase_RlmN/Cfr"/>
</dbReference>
<comment type="caution">
    <text evidence="15">The sequence shown here is derived from an EMBL/GenBank/DDBJ whole genome shotgun (WGS) entry which is preliminary data.</text>
</comment>
<keyword evidence="12" id="KW-0411">Iron-sulfur</keyword>
<evidence type="ECO:0000259" key="14">
    <source>
        <dbReference type="PROSITE" id="PS51918"/>
    </source>
</evidence>
<dbReference type="InterPro" id="IPR007197">
    <property type="entry name" value="rSAM"/>
</dbReference>
<gene>
    <name evidence="15" type="ORF">IAC23_05510</name>
</gene>
<evidence type="ECO:0000256" key="8">
    <source>
        <dbReference type="ARBA" id="ARBA00022679"/>
    </source>
</evidence>
<evidence type="ECO:0000256" key="4">
    <source>
        <dbReference type="ARBA" id="ARBA00022485"/>
    </source>
</evidence>
<comment type="similarity">
    <text evidence="3">Belongs to the radical SAM superfamily. RlmN family.</text>
</comment>
<dbReference type="SFLD" id="SFLDS00029">
    <property type="entry name" value="Radical_SAM"/>
    <property type="match status" value="1"/>
</dbReference>
<dbReference type="InterPro" id="IPR040072">
    <property type="entry name" value="Methyltransferase_A"/>
</dbReference>
<evidence type="ECO:0000256" key="10">
    <source>
        <dbReference type="ARBA" id="ARBA00022723"/>
    </source>
</evidence>
<protein>
    <submittedName>
        <fullName evidence="15">Radical SAM protein</fullName>
    </submittedName>
</protein>
<evidence type="ECO:0000313" key="15">
    <source>
        <dbReference type="EMBL" id="MBO8445136.1"/>
    </source>
</evidence>
<organism evidence="15 16">
    <name type="scientific">Candidatus Cryptobacteroides merdavium</name>
    <dbReference type="NCBI Taxonomy" id="2840769"/>
    <lineage>
        <taxon>Bacteria</taxon>
        <taxon>Pseudomonadati</taxon>
        <taxon>Bacteroidota</taxon>
        <taxon>Bacteroidia</taxon>
        <taxon>Bacteroidales</taxon>
        <taxon>Candidatus Cryptobacteroides</taxon>
    </lineage>
</organism>
<evidence type="ECO:0000256" key="12">
    <source>
        <dbReference type="ARBA" id="ARBA00023014"/>
    </source>
</evidence>
<dbReference type="Gene3D" id="3.20.20.70">
    <property type="entry name" value="Aldolase class I"/>
    <property type="match status" value="1"/>
</dbReference>
<evidence type="ECO:0000256" key="6">
    <source>
        <dbReference type="ARBA" id="ARBA00022552"/>
    </source>
</evidence>
<dbReference type="GO" id="GO:0030488">
    <property type="term" value="P:tRNA methylation"/>
    <property type="evidence" value="ECO:0007669"/>
    <property type="project" value="TreeGrafter"/>
</dbReference>
<evidence type="ECO:0000256" key="11">
    <source>
        <dbReference type="ARBA" id="ARBA00023004"/>
    </source>
</evidence>
<keyword evidence="10" id="KW-0479">Metal-binding</keyword>
<dbReference type="SFLD" id="SFLDF00275">
    <property type="entry name" value="adenosine_C2_methyltransferase"/>
    <property type="match status" value="1"/>
</dbReference>
<dbReference type="Pfam" id="PF04055">
    <property type="entry name" value="Radical_SAM"/>
    <property type="match status" value="1"/>
</dbReference>
<dbReference type="Proteomes" id="UP000823619">
    <property type="component" value="Unassembled WGS sequence"/>
</dbReference>
<dbReference type="Gene3D" id="1.10.150.530">
    <property type="match status" value="1"/>
</dbReference>
<reference evidence="15" key="1">
    <citation type="submission" date="2020-10" db="EMBL/GenBank/DDBJ databases">
        <authorList>
            <person name="Gilroy R."/>
        </authorList>
    </citation>
    <scope>NUCLEOTIDE SEQUENCE</scope>
    <source>
        <strain evidence="15">D5-748</strain>
    </source>
</reference>
<keyword evidence="7" id="KW-0489">Methyltransferase</keyword>
<dbReference type="SUPFAM" id="SSF102114">
    <property type="entry name" value="Radical SAM enzymes"/>
    <property type="match status" value="1"/>
</dbReference>
<proteinExistence type="inferred from homology"/>
<dbReference type="GO" id="GO:0051539">
    <property type="term" value="F:4 iron, 4 sulfur cluster binding"/>
    <property type="evidence" value="ECO:0007669"/>
    <property type="project" value="UniProtKB-KW"/>
</dbReference>
<evidence type="ECO:0000256" key="7">
    <source>
        <dbReference type="ARBA" id="ARBA00022603"/>
    </source>
</evidence>
<keyword evidence="9" id="KW-0949">S-adenosyl-L-methionine</keyword>
<dbReference type="GO" id="GO:0070475">
    <property type="term" value="P:rRNA base methylation"/>
    <property type="evidence" value="ECO:0007669"/>
    <property type="project" value="TreeGrafter"/>
</dbReference>
<feature type="domain" description="Radical SAM core" evidence="14">
    <location>
        <begin position="134"/>
        <end position="361"/>
    </location>
</feature>
<keyword evidence="6" id="KW-0698">rRNA processing</keyword>
<dbReference type="GO" id="GO:0008173">
    <property type="term" value="F:RNA methyltransferase activity"/>
    <property type="evidence" value="ECO:0007669"/>
    <property type="project" value="InterPro"/>
</dbReference>
<dbReference type="SFLD" id="SFLDG01062">
    <property type="entry name" value="methyltransferase_(Class_A)"/>
    <property type="match status" value="1"/>
</dbReference>
<dbReference type="InterPro" id="IPR058240">
    <property type="entry name" value="rSAM_sf"/>
</dbReference>
<dbReference type="InterPro" id="IPR048641">
    <property type="entry name" value="RlmN_N"/>
</dbReference>
<dbReference type="Pfam" id="PF21016">
    <property type="entry name" value="RlmN_N"/>
    <property type="match status" value="1"/>
</dbReference>
<evidence type="ECO:0000256" key="2">
    <source>
        <dbReference type="ARBA" id="ARBA00004496"/>
    </source>
</evidence>
<keyword evidence="13" id="KW-1015">Disulfide bond</keyword>
<comment type="subcellular location">
    <subcellularLocation>
        <location evidence="2">Cytoplasm</location>
    </subcellularLocation>
</comment>
<keyword evidence="8" id="KW-0808">Transferase</keyword>
<dbReference type="EMBL" id="JADIMO010000067">
    <property type="protein sequence ID" value="MBO8445136.1"/>
    <property type="molecule type" value="Genomic_DNA"/>
</dbReference>
<evidence type="ECO:0000256" key="3">
    <source>
        <dbReference type="ARBA" id="ARBA00007544"/>
    </source>
</evidence>
<dbReference type="PROSITE" id="PS51918">
    <property type="entry name" value="RADICAL_SAM"/>
    <property type="match status" value="1"/>
</dbReference>
<comment type="cofactor">
    <cofactor evidence="1">
        <name>[4Fe-4S] cluster</name>
        <dbReference type="ChEBI" id="CHEBI:49883"/>
    </cofactor>
</comment>
<keyword evidence="4" id="KW-0004">4Fe-4S</keyword>
<evidence type="ECO:0000313" key="16">
    <source>
        <dbReference type="Proteomes" id="UP000823619"/>
    </source>
</evidence>
<accession>A0A9D9EER6</accession>
<evidence type="ECO:0000256" key="13">
    <source>
        <dbReference type="ARBA" id="ARBA00023157"/>
    </source>
</evidence>
<evidence type="ECO:0000256" key="1">
    <source>
        <dbReference type="ARBA" id="ARBA00001966"/>
    </source>
</evidence>
<dbReference type="PANTHER" id="PTHR30544:SF5">
    <property type="entry name" value="RADICAL SAM CORE DOMAIN-CONTAINING PROTEIN"/>
    <property type="match status" value="1"/>
</dbReference>
<evidence type="ECO:0000256" key="5">
    <source>
        <dbReference type="ARBA" id="ARBA00022490"/>
    </source>
</evidence>
<name>A0A9D9EER6_9BACT</name>